<sequence>MCKFADLFCDKEEYNSSFQKFYRDCHSSYNKEELSLYHENFRLLD</sequence>
<protein>
    <submittedName>
        <fullName evidence="1">9844_t:CDS:1</fullName>
    </submittedName>
</protein>
<reference evidence="1" key="1">
    <citation type="submission" date="2021-06" db="EMBL/GenBank/DDBJ databases">
        <authorList>
            <person name="Kallberg Y."/>
            <person name="Tangrot J."/>
            <person name="Rosling A."/>
        </authorList>
    </citation>
    <scope>NUCLEOTIDE SEQUENCE</scope>
    <source>
        <strain evidence="1">FL966</strain>
    </source>
</reference>
<name>A0A9N9PM25_9GLOM</name>
<gene>
    <name evidence="1" type="ORF">CPELLU_LOCUS21721</name>
</gene>
<dbReference type="Proteomes" id="UP000789759">
    <property type="component" value="Unassembled WGS sequence"/>
</dbReference>
<evidence type="ECO:0000313" key="2">
    <source>
        <dbReference type="Proteomes" id="UP000789759"/>
    </source>
</evidence>
<feature type="non-terminal residue" evidence="1">
    <location>
        <position position="45"/>
    </location>
</feature>
<organism evidence="1 2">
    <name type="scientific">Cetraspora pellucida</name>
    <dbReference type="NCBI Taxonomy" id="1433469"/>
    <lineage>
        <taxon>Eukaryota</taxon>
        <taxon>Fungi</taxon>
        <taxon>Fungi incertae sedis</taxon>
        <taxon>Mucoromycota</taxon>
        <taxon>Glomeromycotina</taxon>
        <taxon>Glomeromycetes</taxon>
        <taxon>Diversisporales</taxon>
        <taxon>Gigasporaceae</taxon>
        <taxon>Cetraspora</taxon>
    </lineage>
</organism>
<dbReference type="EMBL" id="CAJVQA010084428">
    <property type="protein sequence ID" value="CAG8838520.1"/>
    <property type="molecule type" value="Genomic_DNA"/>
</dbReference>
<dbReference type="AlphaFoldDB" id="A0A9N9PM25"/>
<evidence type="ECO:0000313" key="1">
    <source>
        <dbReference type="EMBL" id="CAG8838520.1"/>
    </source>
</evidence>
<keyword evidence="2" id="KW-1185">Reference proteome</keyword>
<accession>A0A9N9PM25</accession>
<comment type="caution">
    <text evidence="1">The sequence shown here is derived from an EMBL/GenBank/DDBJ whole genome shotgun (WGS) entry which is preliminary data.</text>
</comment>
<proteinExistence type="predicted"/>